<evidence type="ECO:0000313" key="4">
    <source>
        <dbReference type="Proteomes" id="UP000602284"/>
    </source>
</evidence>
<dbReference type="InterPro" id="IPR006054">
    <property type="entry name" value="DnaQ"/>
</dbReference>
<comment type="caution">
    <text evidence="3">The sequence shown here is derived from an EMBL/GenBank/DDBJ whole genome shotgun (WGS) entry which is preliminary data.</text>
</comment>
<gene>
    <name evidence="3" type="ORF">JJB07_05175</name>
</gene>
<dbReference type="InterPro" id="IPR036397">
    <property type="entry name" value="RNaseH_sf"/>
</dbReference>
<dbReference type="CDD" id="cd06127">
    <property type="entry name" value="DEDDh"/>
    <property type="match status" value="1"/>
</dbReference>
<organism evidence="3 4">
    <name type="scientific">Tumebacillus amylolyticus</name>
    <dbReference type="NCBI Taxonomy" id="2801339"/>
    <lineage>
        <taxon>Bacteria</taxon>
        <taxon>Bacillati</taxon>
        <taxon>Bacillota</taxon>
        <taxon>Bacilli</taxon>
        <taxon>Bacillales</taxon>
        <taxon>Alicyclobacillaceae</taxon>
        <taxon>Tumebacillus</taxon>
    </lineage>
</organism>
<dbReference type="InterPro" id="IPR013520">
    <property type="entry name" value="Ribonucl_H"/>
</dbReference>
<evidence type="ECO:0000259" key="2">
    <source>
        <dbReference type="SMART" id="SM00479"/>
    </source>
</evidence>
<dbReference type="SUPFAM" id="SSF53098">
    <property type="entry name" value="Ribonuclease H-like"/>
    <property type="match status" value="1"/>
</dbReference>
<evidence type="ECO:0000313" key="3">
    <source>
        <dbReference type="EMBL" id="MBL0386039.1"/>
    </source>
</evidence>
<feature type="domain" description="Exonuclease" evidence="2">
    <location>
        <begin position="56"/>
        <end position="225"/>
    </location>
</feature>
<name>A0ABS1J703_9BACL</name>
<evidence type="ECO:0000256" key="1">
    <source>
        <dbReference type="ARBA" id="ARBA00022839"/>
    </source>
</evidence>
<dbReference type="Proteomes" id="UP000602284">
    <property type="component" value="Unassembled WGS sequence"/>
</dbReference>
<dbReference type="GO" id="GO:0004527">
    <property type="term" value="F:exonuclease activity"/>
    <property type="evidence" value="ECO:0007669"/>
    <property type="project" value="UniProtKB-KW"/>
</dbReference>
<dbReference type="NCBIfam" id="TIGR00573">
    <property type="entry name" value="dnaq"/>
    <property type="match status" value="1"/>
</dbReference>
<keyword evidence="1 3" id="KW-0540">Nuclease</keyword>
<dbReference type="EMBL" id="JAEQNB010000001">
    <property type="protein sequence ID" value="MBL0386039.1"/>
    <property type="molecule type" value="Genomic_DNA"/>
</dbReference>
<protein>
    <submittedName>
        <fullName evidence="3">3'-5' exonuclease</fullName>
    </submittedName>
</protein>
<dbReference type="PANTHER" id="PTHR30231:SF41">
    <property type="entry name" value="DNA POLYMERASE III SUBUNIT EPSILON"/>
    <property type="match status" value="1"/>
</dbReference>
<keyword evidence="1 3" id="KW-0378">Hydrolase</keyword>
<keyword evidence="4" id="KW-1185">Reference proteome</keyword>
<accession>A0ABS1J703</accession>
<dbReference type="RefSeq" id="WP_201631781.1">
    <property type="nucleotide sequence ID" value="NZ_JAEQNB010000001.1"/>
</dbReference>
<sequence>MEQNKFGFFHRFVRTPLQELFASTSHEEMSSQALFRHTIREARNKAAWEMPLTEVRFVVVDTETTGFQPGNDALLSVGAVEVLGNIVREKRMHSLVRPDPAQSIPPHVVELTGLRDEDVASAPPLREVMLLFLQFVHDAVLIAHHAGHDMRFLNAGLKKTYKAHLPHRVIDTVDVACWLHPELSSYTLDDLLALYEIPVRGRHTADGDAQMTAELWSCFVNQALARGVSTLGELIEVVVLAKREKGMSL</sequence>
<dbReference type="Gene3D" id="3.30.420.10">
    <property type="entry name" value="Ribonuclease H-like superfamily/Ribonuclease H"/>
    <property type="match status" value="1"/>
</dbReference>
<proteinExistence type="predicted"/>
<keyword evidence="1 3" id="KW-0269">Exonuclease</keyword>
<dbReference type="SMART" id="SM00479">
    <property type="entry name" value="EXOIII"/>
    <property type="match status" value="1"/>
</dbReference>
<dbReference type="Pfam" id="PF00929">
    <property type="entry name" value="RNase_T"/>
    <property type="match status" value="1"/>
</dbReference>
<dbReference type="InterPro" id="IPR012337">
    <property type="entry name" value="RNaseH-like_sf"/>
</dbReference>
<dbReference type="PANTHER" id="PTHR30231">
    <property type="entry name" value="DNA POLYMERASE III SUBUNIT EPSILON"/>
    <property type="match status" value="1"/>
</dbReference>
<reference evidence="3 4" key="1">
    <citation type="submission" date="2021-01" db="EMBL/GenBank/DDBJ databases">
        <title>Tumebacillus sp. strain ITR2 16S ribosomal RNA gene Genome sequencing and assembly.</title>
        <authorList>
            <person name="Kang M."/>
        </authorList>
    </citation>
    <scope>NUCLEOTIDE SEQUENCE [LARGE SCALE GENOMIC DNA]</scope>
    <source>
        <strain evidence="3 4">ITR2</strain>
    </source>
</reference>